<evidence type="ECO:0000256" key="1">
    <source>
        <dbReference type="SAM" id="MobiDB-lite"/>
    </source>
</evidence>
<dbReference type="InterPro" id="IPR006477">
    <property type="entry name" value="Yir_bir_cir"/>
</dbReference>
<evidence type="ECO:0000256" key="2">
    <source>
        <dbReference type="SAM" id="Phobius"/>
    </source>
</evidence>
<dbReference type="Pfam" id="PF06022">
    <property type="entry name" value="Cir_Bir_Yir"/>
    <property type="match status" value="1"/>
</dbReference>
<feature type="region of interest" description="Disordered" evidence="1">
    <location>
        <begin position="227"/>
        <end position="252"/>
    </location>
</feature>
<gene>
    <name evidence="3" type="ORF">PVBDA_1000050</name>
</gene>
<evidence type="ECO:0000313" key="4">
    <source>
        <dbReference type="Proteomes" id="UP000515550"/>
    </source>
</evidence>
<feature type="compositionally biased region" description="Low complexity" evidence="1">
    <location>
        <begin position="241"/>
        <end position="252"/>
    </location>
</feature>
<name>A0A6V7S848_PLAVN</name>
<keyword evidence="2" id="KW-0472">Membrane</keyword>
<dbReference type="AlphaFoldDB" id="A0A6V7S848"/>
<reference evidence="3 4" key="1">
    <citation type="submission" date="2020-08" db="EMBL/GenBank/DDBJ databases">
        <authorList>
            <person name="Ramaprasad A."/>
        </authorList>
    </citation>
    <scope>NUCLEOTIDE SEQUENCE [LARGE SCALE GENOMIC DNA]</scope>
</reference>
<dbReference type="NCBIfam" id="TIGR01590">
    <property type="entry name" value="yir-bir-cir_Pla"/>
    <property type="match status" value="1"/>
</dbReference>
<accession>A0A6V7S848</accession>
<keyword evidence="2" id="KW-0812">Transmembrane</keyword>
<keyword evidence="2" id="KW-1133">Transmembrane helix</keyword>
<feature type="transmembrane region" description="Helical" evidence="2">
    <location>
        <begin position="258"/>
        <end position="277"/>
    </location>
</feature>
<protein>
    <submittedName>
        <fullName evidence="3">CIR protein PIR protein</fullName>
    </submittedName>
</protein>
<dbReference type="Proteomes" id="UP000515550">
    <property type="component" value="Chromosome PVBDA_10"/>
</dbReference>
<proteinExistence type="predicted"/>
<dbReference type="VEuPathDB" id="PlasmoDB:PVBDA_1000050"/>
<sequence>MGKSDYSIEDLYKAIITINGYFFENNYGKLIVKTNFGSIHDYCYYGNKSKNGNCNGYFELTSSGVIHLLKELKGISGLEYEQLAEYAILWLSYKLNISQKTKDTKLNDFYTKYIETNKYYNNKINGSDGPTYKDIINTKKDLMNTNDLYYLNHPFSLLCNLYKMINGQKQLCNFYLDYANKFADSFKKRNELSNNIEGSSYNKILSTLSDDYKNIKKTCKDFPSLPELTPKKAPVEKSGQPTALSSEGTSSSSSISTALIPGLSAFSVIPVFLGIAYKTIFKNKIKKSKEENET</sequence>
<evidence type="ECO:0000313" key="3">
    <source>
        <dbReference type="EMBL" id="CAD2092900.1"/>
    </source>
</evidence>
<dbReference type="EMBL" id="LR865388">
    <property type="protein sequence ID" value="CAD2092900.1"/>
    <property type="molecule type" value="Genomic_DNA"/>
</dbReference>
<organism evidence="3 4">
    <name type="scientific">Plasmodium vinckei brucechwatti</name>
    <dbReference type="NCBI Taxonomy" id="119398"/>
    <lineage>
        <taxon>Eukaryota</taxon>
        <taxon>Sar</taxon>
        <taxon>Alveolata</taxon>
        <taxon>Apicomplexa</taxon>
        <taxon>Aconoidasida</taxon>
        <taxon>Haemosporida</taxon>
        <taxon>Plasmodiidae</taxon>
        <taxon>Plasmodium</taxon>
        <taxon>Plasmodium (Vinckeia)</taxon>
    </lineage>
</organism>